<organism evidence="1 2">
    <name type="scientific">Pseudocohnilembus persalinus</name>
    <name type="common">Ciliate</name>
    <dbReference type="NCBI Taxonomy" id="266149"/>
    <lineage>
        <taxon>Eukaryota</taxon>
        <taxon>Sar</taxon>
        <taxon>Alveolata</taxon>
        <taxon>Ciliophora</taxon>
        <taxon>Intramacronucleata</taxon>
        <taxon>Oligohymenophorea</taxon>
        <taxon>Scuticociliatia</taxon>
        <taxon>Philasterida</taxon>
        <taxon>Pseudocohnilembidae</taxon>
        <taxon>Pseudocohnilembus</taxon>
    </lineage>
</organism>
<evidence type="ECO:0000313" key="1">
    <source>
        <dbReference type="EMBL" id="KRX08249.1"/>
    </source>
</evidence>
<dbReference type="AlphaFoldDB" id="A0A0V0R141"/>
<dbReference type="InParanoid" id="A0A0V0R141"/>
<sequence length="286" mass="33687">MQMTMTSSDPTNIPEQTKFAYIFKNIYYMRKNKIISEEEKNKLKDYVIEKSNKKIDALFNDIEIDHKSIQEELLDILQDLNDSIQHEESYEFPPLNQIIKSNRKLQAQTSLEAQLNQNYQNNMMIHSLDRQLQQPPNQQFNQQVSKFTFPSDNSENQIQNFQNINTINNFPTMSKAKVSSLEHFGFEDQPTNTHLNYNANFQMSNKYNNNLGSTKMKHSNYKDFSDILHKQEEKIQKNDRDVKQQVSQLQQRNKMINRNPKQAQLSICLNPNNNNVLKSRTCSQIP</sequence>
<evidence type="ECO:0000313" key="2">
    <source>
        <dbReference type="Proteomes" id="UP000054937"/>
    </source>
</evidence>
<accession>A0A0V0R141</accession>
<dbReference type="Proteomes" id="UP000054937">
    <property type="component" value="Unassembled WGS sequence"/>
</dbReference>
<gene>
    <name evidence="1" type="ORF">PPERSA_01179</name>
</gene>
<protein>
    <submittedName>
        <fullName evidence="1">Uncharacterized protein</fullName>
    </submittedName>
</protein>
<name>A0A0V0R141_PSEPJ</name>
<keyword evidence="2" id="KW-1185">Reference proteome</keyword>
<dbReference type="EMBL" id="LDAU01000067">
    <property type="protein sequence ID" value="KRX08249.1"/>
    <property type="molecule type" value="Genomic_DNA"/>
</dbReference>
<proteinExistence type="predicted"/>
<reference evidence="1 2" key="1">
    <citation type="journal article" date="2015" name="Sci. Rep.">
        <title>Genome of the facultative scuticociliatosis pathogen Pseudocohnilembus persalinus provides insight into its virulence through horizontal gene transfer.</title>
        <authorList>
            <person name="Xiong J."/>
            <person name="Wang G."/>
            <person name="Cheng J."/>
            <person name="Tian M."/>
            <person name="Pan X."/>
            <person name="Warren A."/>
            <person name="Jiang C."/>
            <person name="Yuan D."/>
            <person name="Miao W."/>
        </authorList>
    </citation>
    <scope>NUCLEOTIDE SEQUENCE [LARGE SCALE GENOMIC DNA]</scope>
    <source>
        <strain evidence="1">36N120E</strain>
    </source>
</reference>
<comment type="caution">
    <text evidence="1">The sequence shown here is derived from an EMBL/GenBank/DDBJ whole genome shotgun (WGS) entry which is preliminary data.</text>
</comment>